<dbReference type="InterPro" id="IPR001245">
    <property type="entry name" value="Ser-Thr/Tyr_kinase_cat_dom"/>
</dbReference>
<keyword evidence="8" id="KW-0067">ATP-binding</keyword>
<dbReference type="PRINTS" id="PR00109">
    <property type="entry name" value="TYRKINASE"/>
</dbReference>
<reference evidence="12 13" key="1">
    <citation type="submission" date="2024-01" db="EMBL/GenBank/DDBJ databases">
        <title>The genomes of 5 underutilized Papilionoideae crops provide insights into root nodulation and disease resistance.</title>
        <authorList>
            <person name="Yuan L."/>
        </authorList>
    </citation>
    <scope>NUCLEOTIDE SEQUENCE [LARGE SCALE GENOMIC DNA]</scope>
    <source>
        <strain evidence="12">LY-2023</strain>
        <tissue evidence="12">Leaf</tissue>
    </source>
</reference>
<dbReference type="GO" id="GO:0005524">
    <property type="term" value="F:ATP binding"/>
    <property type="evidence" value="ECO:0007669"/>
    <property type="project" value="UniProtKB-KW"/>
</dbReference>
<keyword evidence="13" id="KW-1185">Reference proteome</keyword>
<keyword evidence="3" id="KW-0723">Serine/threonine-protein kinase</keyword>
<proteinExistence type="inferred from homology"/>
<keyword evidence="7" id="KW-0418">Kinase</keyword>
<evidence type="ECO:0000259" key="11">
    <source>
        <dbReference type="PROSITE" id="PS50011"/>
    </source>
</evidence>
<evidence type="ECO:0000313" key="12">
    <source>
        <dbReference type="EMBL" id="KAK7303364.1"/>
    </source>
</evidence>
<dbReference type="InterPro" id="IPR000719">
    <property type="entry name" value="Prot_kinase_dom"/>
</dbReference>
<dbReference type="InterPro" id="IPR008271">
    <property type="entry name" value="Ser/Thr_kinase_AS"/>
</dbReference>
<evidence type="ECO:0000256" key="1">
    <source>
        <dbReference type="ARBA" id="ARBA00010507"/>
    </source>
</evidence>
<dbReference type="GO" id="GO:0004674">
    <property type="term" value="F:protein serine/threonine kinase activity"/>
    <property type="evidence" value="ECO:0007669"/>
    <property type="project" value="UniProtKB-KW"/>
</dbReference>
<dbReference type="FunFam" id="3.30.200.20:FF:000060">
    <property type="entry name" value="Serine/threonine-protein kinase isoform 1"/>
    <property type="match status" value="1"/>
</dbReference>
<evidence type="ECO:0000256" key="2">
    <source>
        <dbReference type="ARBA" id="ARBA00012513"/>
    </source>
</evidence>
<keyword evidence="5" id="KW-0808">Transferase</keyword>
<name>A0AAN9PMI1_CLITE</name>
<evidence type="ECO:0000256" key="10">
    <source>
        <dbReference type="ARBA" id="ARBA00048679"/>
    </source>
</evidence>
<dbReference type="CDD" id="cd13999">
    <property type="entry name" value="STKc_MAP3K-like"/>
    <property type="match status" value="1"/>
</dbReference>
<comment type="catalytic activity">
    <reaction evidence="10">
        <text>L-seryl-[protein] + ATP = O-phospho-L-seryl-[protein] + ADP + H(+)</text>
        <dbReference type="Rhea" id="RHEA:17989"/>
        <dbReference type="Rhea" id="RHEA-COMP:9863"/>
        <dbReference type="Rhea" id="RHEA-COMP:11604"/>
        <dbReference type="ChEBI" id="CHEBI:15378"/>
        <dbReference type="ChEBI" id="CHEBI:29999"/>
        <dbReference type="ChEBI" id="CHEBI:30616"/>
        <dbReference type="ChEBI" id="CHEBI:83421"/>
        <dbReference type="ChEBI" id="CHEBI:456216"/>
        <dbReference type="EC" id="2.7.11.1"/>
    </reaction>
</comment>
<gene>
    <name evidence="12" type="ORF">RJT34_14268</name>
</gene>
<comment type="similarity">
    <text evidence="1">Belongs to the protein kinase superfamily. TKL Ser/Thr protein kinase family. RAF subfamily.</text>
</comment>
<dbReference type="AlphaFoldDB" id="A0AAN9PMI1"/>
<dbReference type="PANTHER" id="PTHR44329:SF277">
    <property type="entry name" value="SERINE_THREONINE-PROTEIN KINASE HT1-LIKE"/>
    <property type="match status" value="1"/>
</dbReference>
<comment type="catalytic activity">
    <reaction evidence="9">
        <text>L-threonyl-[protein] + ATP = O-phospho-L-threonyl-[protein] + ADP + H(+)</text>
        <dbReference type="Rhea" id="RHEA:46608"/>
        <dbReference type="Rhea" id="RHEA-COMP:11060"/>
        <dbReference type="Rhea" id="RHEA-COMP:11605"/>
        <dbReference type="ChEBI" id="CHEBI:15378"/>
        <dbReference type="ChEBI" id="CHEBI:30013"/>
        <dbReference type="ChEBI" id="CHEBI:30616"/>
        <dbReference type="ChEBI" id="CHEBI:61977"/>
        <dbReference type="ChEBI" id="CHEBI:456216"/>
        <dbReference type="EC" id="2.7.11.1"/>
    </reaction>
</comment>
<dbReference type="EMBL" id="JAYKXN010000003">
    <property type="protein sequence ID" value="KAK7303364.1"/>
    <property type="molecule type" value="Genomic_DNA"/>
</dbReference>
<feature type="domain" description="Protein kinase" evidence="11">
    <location>
        <begin position="78"/>
        <end position="335"/>
    </location>
</feature>
<dbReference type="PROSITE" id="PS50011">
    <property type="entry name" value="PROTEIN_KINASE_DOM"/>
    <property type="match status" value="1"/>
</dbReference>
<dbReference type="SUPFAM" id="SSF56112">
    <property type="entry name" value="Protein kinase-like (PK-like)"/>
    <property type="match status" value="1"/>
</dbReference>
<accession>A0AAN9PMI1</accession>
<dbReference type="Gene3D" id="1.10.510.10">
    <property type="entry name" value="Transferase(Phosphotransferase) domain 1"/>
    <property type="match status" value="1"/>
</dbReference>
<sequence>MAGPSCFQGLRLRRLKSKALPDPSSSSRPRLDSDVENIERKRFDSMESWSMILDSMETWETTKEDQEQDEWAADLSQLFIGNKFASGAHSRIYRGIYKQKAVAVKMVRIPTHDEERRVLLEQQFNSEVALLSRLFHHNIVQFIAACKKPPVYCIITEYMSQGTLRMYLNKKEPYSLSTDTILRLALDISRGMEYLHSQGVIHRDLKSSNLLLNDDMRVKVADFGTSCLETRCQESKGNSGTYRWMAPEMIKEKFYTRKVDVYSFGIVLWELTTCLLPFQGMTPVQAAFAVAEKNERPPLPASCQPALAHLIKRCWSANPSKRPDFCDIVSTLEKYDECMKEGLPLSHHSGLVTKNVIIERLKGCVPISSSIPVHA</sequence>
<dbReference type="InterPro" id="IPR051681">
    <property type="entry name" value="Ser/Thr_Kinases-Pseudokinases"/>
</dbReference>
<evidence type="ECO:0000256" key="4">
    <source>
        <dbReference type="ARBA" id="ARBA00022553"/>
    </source>
</evidence>
<organism evidence="12 13">
    <name type="scientific">Clitoria ternatea</name>
    <name type="common">Butterfly pea</name>
    <dbReference type="NCBI Taxonomy" id="43366"/>
    <lineage>
        <taxon>Eukaryota</taxon>
        <taxon>Viridiplantae</taxon>
        <taxon>Streptophyta</taxon>
        <taxon>Embryophyta</taxon>
        <taxon>Tracheophyta</taxon>
        <taxon>Spermatophyta</taxon>
        <taxon>Magnoliopsida</taxon>
        <taxon>eudicotyledons</taxon>
        <taxon>Gunneridae</taxon>
        <taxon>Pentapetalae</taxon>
        <taxon>rosids</taxon>
        <taxon>fabids</taxon>
        <taxon>Fabales</taxon>
        <taxon>Fabaceae</taxon>
        <taxon>Papilionoideae</taxon>
        <taxon>50 kb inversion clade</taxon>
        <taxon>NPAAA clade</taxon>
        <taxon>indigoferoid/millettioid clade</taxon>
        <taxon>Phaseoleae</taxon>
        <taxon>Clitoria</taxon>
    </lineage>
</organism>
<evidence type="ECO:0000256" key="6">
    <source>
        <dbReference type="ARBA" id="ARBA00022741"/>
    </source>
</evidence>
<evidence type="ECO:0000256" key="7">
    <source>
        <dbReference type="ARBA" id="ARBA00022777"/>
    </source>
</evidence>
<evidence type="ECO:0000256" key="9">
    <source>
        <dbReference type="ARBA" id="ARBA00047899"/>
    </source>
</evidence>
<dbReference type="EC" id="2.7.11.1" evidence="2"/>
<evidence type="ECO:0000256" key="5">
    <source>
        <dbReference type="ARBA" id="ARBA00022679"/>
    </source>
</evidence>
<dbReference type="FunFam" id="1.10.510.10:FF:000316">
    <property type="entry name" value="serine/threonine-protein kinase HT1"/>
    <property type="match status" value="1"/>
</dbReference>
<dbReference type="PROSITE" id="PS00108">
    <property type="entry name" value="PROTEIN_KINASE_ST"/>
    <property type="match status" value="1"/>
</dbReference>
<evidence type="ECO:0000313" key="13">
    <source>
        <dbReference type="Proteomes" id="UP001359559"/>
    </source>
</evidence>
<evidence type="ECO:0000256" key="3">
    <source>
        <dbReference type="ARBA" id="ARBA00022527"/>
    </source>
</evidence>
<keyword evidence="4" id="KW-0597">Phosphoprotein</keyword>
<dbReference type="InterPro" id="IPR011009">
    <property type="entry name" value="Kinase-like_dom_sf"/>
</dbReference>
<protein>
    <recommendedName>
        <fullName evidence="2">non-specific serine/threonine protein kinase</fullName>
        <ecNumber evidence="2">2.7.11.1</ecNumber>
    </recommendedName>
</protein>
<keyword evidence="6" id="KW-0547">Nucleotide-binding</keyword>
<dbReference type="Pfam" id="PF07714">
    <property type="entry name" value="PK_Tyr_Ser-Thr"/>
    <property type="match status" value="1"/>
</dbReference>
<evidence type="ECO:0000256" key="8">
    <source>
        <dbReference type="ARBA" id="ARBA00022840"/>
    </source>
</evidence>
<dbReference type="PANTHER" id="PTHR44329">
    <property type="entry name" value="SERINE/THREONINE-PROTEIN KINASE TNNI3K-RELATED"/>
    <property type="match status" value="1"/>
</dbReference>
<comment type="caution">
    <text evidence="12">The sequence shown here is derived from an EMBL/GenBank/DDBJ whole genome shotgun (WGS) entry which is preliminary data.</text>
</comment>
<dbReference type="Proteomes" id="UP001359559">
    <property type="component" value="Unassembled WGS sequence"/>
</dbReference>
<dbReference type="Gene3D" id="3.30.200.20">
    <property type="entry name" value="Phosphorylase Kinase, domain 1"/>
    <property type="match status" value="1"/>
</dbReference>
<dbReference type="SMART" id="SM00220">
    <property type="entry name" value="S_TKc"/>
    <property type="match status" value="1"/>
</dbReference>